<organism evidence="1 2">
    <name type="scientific">Candolleomyces eurysporus</name>
    <dbReference type="NCBI Taxonomy" id="2828524"/>
    <lineage>
        <taxon>Eukaryota</taxon>
        <taxon>Fungi</taxon>
        <taxon>Dikarya</taxon>
        <taxon>Basidiomycota</taxon>
        <taxon>Agaricomycotina</taxon>
        <taxon>Agaricomycetes</taxon>
        <taxon>Agaricomycetidae</taxon>
        <taxon>Agaricales</taxon>
        <taxon>Agaricineae</taxon>
        <taxon>Psathyrellaceae</taxon>
        <taxon>Candolleomyces</taxon>
    </lineage>
</organism>
<name>A0A9W8J8Z5_9AGAR</name>
<accession>A0A9W8J8Z5</accession>
<evidence type="ECO:0000313" key="2">
    <source>
        <dbReference type="Proteomes" id="UP001140091"/>
    </source>
</evidence>
<dbReference type="EMBL" id="JANBPK010000845">
    <property type="protein sequence ID" value="KAJ2930317.1"/>
    <property type="molecule type" value="Genomic_DNA"/>
</dbReference>
<dbReference type="Proteomes" id="UP001140091">
    <property type="component" value="Unassembled WGS sequence"/>
</dbReference>
<sequence length="500" mass="56121">MRNRFAVTEAASVVHKSELAQYDKKVQAIQDMTLTWITRSANCPLDIALSCEDTAFGRDPEDDFDDVPINEPVASQFPQPTCIDPILMDLILSVANRWKRASFNLALASWNSPLLRLLETSPANVPQLEDLQLVLVLPQSFSEETRWEGLTPRIGLLQAPRLRALALGRLWVPSDQLPVNFGALTELYLGPYIDAHSTDHYSMTPSHALAVLKACRNLVRCFLTLDSGSRFGDYLPGAHNNTASSTLLPLDQKITLPYLKSVSIQGSFLPTGFASSLNLPSLRTLFILCHPVIPQNEDNSGLVDWVRNFGDMLTEVTFEHSTLTEAALLYCLEHLPNVETLRLVDTGMMMHGNWNGEIDAPRSALLTDYILARLTPKSDADESSQSYCPKLQNFSCRMTEIECTEKGLLDFITGRRQFTSFTSPLKRLVVKLNITQRMDIREELMNRGVDLEGLSLLIRYNEPLGMPFGQTSDKRLENLLPEDRMVAGDYWVPGGLELWY</sequence>
<reference evidence="1" key="1">
    <citation type="submission" date="2022-06" db="EMBL/GenBank/DDBJ databases">
        <title>Genome Sequence of Candolleomyces eurysporus.</title>
        <authorList>
            <person name="Buettner E."/>
        </authorList>
    </citation>
    <scope>NUCLEOTIDE SEQUENCE</scope>
    <source>
        <strain evidence="1">VTCC 930004</strain>
    </source>
</reference>
<feature type="non-terminal residue" evidence="1">
    <location>
        <position position="500"/>
    </location>
</feature>
<dbReference type="OrthoDB" id="3053562at2759"/>
<evidence type="ECO:0008006" key="3">
    <source>
        <dbReference type="Google" id="ProtNLM"/>
    </source>
</evidence>
<comment type="caution">
    <text evidence="1">The sequence shown here is derived from an EMBL/GenBank/DDBJ whole genome shotgun (WGS) entry which is preliminary data.</text>
</comment>
<dbReference type="Gene3D" id="3.80.10.10">
    <property type="entry name" value="Ribonuclease Inhibitor"/>
    <property type="match status" value="1"/>
</dbReference>
<evidence type="ECO:0000313" key="1">
    <source>
        <dbReference type="EMBL" id="KAJ2930317.1"/>
    </source>
</evidence>
<protein>
    <recommendedName>
        <fullName evidence="3">F-box domain-containing protein</fullName>
    </recommendedName>
</protein>
<keyword evidence="2" id="KW-1185">Reference proteome</keyword>
<gene>
    <name evidence="1" type="ORF">H1R20_g6758</name>
</gene>
<dbReference type="AlphaFoldDB" id="A0A9W8J8Z5"/>
<proteinExistence type="predicted"/>
<dbReference type="InterPro" id="IPR032675">
    <property type="entry name" value="LRR_dom_sf"/>
</dbReference>